<keyword evidence="11" id="KW-1185">Reference proteome</keyword>
<keyword evidence="5" id="KW-0378">Hydrolase</keyword>
<dbReference type="InterPro" id="IPR024079">
    <property type="entry name" value="MetalloPept_cat_dom_sf"/>
</dbReference>
<dbReference type="GO" id="GO:0008237">
    <property type="term" value="F:metallopeptidase activity"/>
    <property type="evidence" value="ECO:0007669"/>
    <property type="project" value="UniProtKB-KW"/>
</dbReference>
<dbReference type="Pfam" id="PF05572">
    <property type="entry name" value="Peptidase_M43"/>
    <property type="match status" value="1"/>
</dbReference>
<dbReference type="SUPFAM" id="SSF55486">
    <property type="entry name" value="Metalloproteases ('zincins'), catalytic domain"/>
    <property type="match status" value="1"/>
</dbReference>
<evidence type="ECO:0000256" key="4">
    <source>
        <dbReference type="ARBA" id="ARBA00022729"/>
    </source>
</evidence>
<evidence type="ECO:0000256" key="3">
    <source>
        <dbReference type="ARBA" id="ARBA00022723"/>
    </source>
</evidence>
<keyword evidence="4" id="KW-0732">Signal</keyword>
<evidence type="ECO:0000313" key="11">
    <source>
        <dbReference type="Proteomes" id="UP000799640"/>
    </source>
</evidence>
<evidence type="ECO:0000256" key="6">
    <source>
        <dbReference type="ARBA" id="ARBA00022833"/>
    </source>
</evidence>
<dbReference type="GO" id="GO:0006508">
    <property type="term" value="P:proteolysis"/>
    <property type="evidence" value="ECO:0007669"/>
    <property type="project" value="UniProtKB-KW"/>
</dbReference>
<feature type="domain" description="Peptidase M43 pregnancy-associated plasma-A" evidence="9">
    <location>
        <begin position="133"/>
        <end position="217"/>
    </location>
</feature>
<name>A0A6G1HMM5_9PEZI</name>
<dbReference type="Gene3D" id="3.40.390.10">
    <property type="entry name" value="Collagenase (Catalytic Domain)"/>
    <property type="match status" value="1"/>
</dbReference>
<keyword evidence="6" id="KW-0862">Zinc</keyword>
<dbReference type="GO" id="GO:0046872">
    <property type="term" value="F:metal ion binding"/>
    <property type="evidence" value="ECO:0007669"/>
    <property type="project" value="UniProtKB-KW"/>
</dbReference>
<protein>
    <recommendedName>
        <fullName evidence="9">Peptidase M43 pregnancy-associated plasma-A domain-containing protein</fullName>
    </recommendedName>
</protein>
<evidence type="ECO:0000259" key="9">
    <source>
        <dbReference type="Pfam" id="PF05572"/>
    </source>
</evidence>
<evidence type="ECO:0000256" key="2">
    <source>
        <dbReference type="ARBA" id="ARBA00022670"/>
    </source>
</evidence>
<evidence type="ECO:0000256" key="7">
    <source>
        <dbReference type="ARBA" id="ARBA00023049"/>
    </source>
</evidence>
<keyword evidence="2" id="KW-0645">Protease</keyword>
<sequence>MRALLTSSPPSSLRAKYTHFACGHDASTASPEFLSTVKSLHDAHKPGPGSPAIATIPTVFHIVLTTAHNGTINATHVAGQIAALNKAYGPRGALRVGGYSTVNLDFVSDLDGAFWALLYADGGGGGGFSDYGMTAVHETGHWLRPLHVFEGETCGGDGDFIADTPVQSTSTDGCRTSPEKDSGSRLLGVDSVHNVMDYSADACYTGFSPGQVERMKTMWGLYQGGK</sequence>
<evidence type="ECO:0000256" key="5">
    <source>
        <dbReference type="ARBA" id="ARBA00022801"/>
    </source>
</evidence>
<accession>A0A6G1HMM5</accession>
<dbReference type="InterPro" id="IPR008754">
    <property type="entry name" value="Peptidase_M43"/>
</dbReference>
<comment type="similarity">
    <text evidence="1">Belongs to the peptidase M43B family.</text>
</comment>
<keyword evidence="7" id="KW-0482">Metalloprotease</keyword>
<reference evidence="10" key="1">
    <citation type="journal article" date="2020" name="Stud. Mycol.">
        <title>101 Dothideomycetes genomes: a test case for predicting lifestyles and emergence of pathogens.</title>
        <authorList>
            <person name="Haridas S."/>
            <person name="Albert R."/>
            <person name="Binder M."/>
            <person name="Bloem J."/>
            <person name="Labutti K."/>
            <person name="Salamov A."/>
            <person name="Andreopoulos B."/>
            <person name="Baker S."/>
            <person name="Barry K."/>
            <person name="Bills G."/>
            <person name="Bluhm B."/>
            <person name="Cannon C."/>
            <person name="Castanera R."/>
            <person name="Culley D."/>
            <person name="Daum C."/>
            <person name="Ezra D."/>
            <person name="Gonzalez J."/>
            <person name="Henrissat B."/>
            <person name="Kuo A."/>
            <person name="Liang C."/>
            <person name="Lipzen A."/>
            <person name="Lutzoni F."/>
            <person name="Magnuson J."/>
            <person name="Mondo S."/>
            <person name="Nolan M."/>
            <person name="Ohm R."/>
            <person name="Pangilinan J."/>
            <person name="Park H.-J."/>
            <person name="Ramirez L."/>
            <person name="Alfaro M."/>
            <person name="Sun H."/>
            <person name="Tritt A."/>
            <person name="Yoshinaga Y."/>
            <person name="Zwiers L.-H."/>
            <person name="Turgeon B."/>
            <person name="Goodwin S."/>
            <person name="Spatafora J."/>
            <person name="Crous P."/>
            <person name="Grigoriev I."/>
        </authorList>
    </citation>
    <scope>NUCLEOTIDE SEQUENCE</scope>
    <source>
        <strain evidence="10">CBS 262.69</strain>
    </source>
</reference>
<evidence type="ECO:0000256" key="1">
    <source>
        <dbReference type="ARBA" id="ARBA00008721"/>
    </source>
</evidence>
<dbReference type="Proteomes" id="UP000799640">
    <property type="component" value="Unassembled WGS sequence"/>
</dbReference>
<gene>
    <name evidence="10" type="ORF">EJ06DRAFT_539540</name>
</gene>
<keyword evidence="3" id="KW-0479">Metal-binding</keyword>
<organism evidence="10 11">
    <name type="scientific">Trichodelitschia bisporula</name>
    <dbReference type="NCBI Taxonomy" id="703511"/>
    <lineage>
        <taxon>Eukaryota</taxon>
        <taxon>Fungi</taxon>
        <taxon>Dikarya</taxon>
        <taxon>Ascomycota</taxon>
        <taxon>Pezizomycotina</taxon>
        <taxon>Dothideomycetes</taxon>
        <taxon>Dothideomycetes incertae sedis</taxon>
        <taxon>Phaeotrichales</taxon>
        <taxon>Phaeotrichaceae</taxon>
        <taxon>Trichodelitschia</taxon>
    </lineage>
</organism>
<dbReference type="PANTHER" id="PTHR47466">
    <property type="match status" value="1"/>
</dbReference>
<dbReference type="AlphaFoldDB" id="A0A6G1HMM5"/>
<proteinExistence type="inferred from homology"/>
<evidence type="ECO:0000256" key="8">
    <source>
        <dbReference type="ARBA" id="ARBA00023157"/>
    </source>
</evidence>
<evidence type="ECO:0000313" key="10">
    <source>
        <dbReference type="EMBL" id="KAF2397087.1"/>
    </source>
</evidence>
<dbReference type="EMBL" id="ML996704">
    <property type="protein sequence ID" value="KAF2397087.1"/>
    <property type="molecule type" value="Genomic_DNA"/>
</dbReference>
<keyword evidence="8" id="KW-1015">Disulfide bond</keyword>
<dbReference type="OrthoDB" id="536211at2759"/>
<dbReference type="PANTHER" id="PTHR47466:SF1">
    <property type="entry name" value="METALLOPROTEASE MEP1 (AFU_ORTHOLOGUE AFUA_1G07730)-RELATED"/>
    <property type="match status" value="1"/>
</dbReference>